<accession>T1KEV9</accession>
<evidence type="ECO:0000256" key="10">
    <source>
        <dbReference type="ARBA" id="ARBA00023180"/>
    </source>
</evidence>
<keyword evidence="9" id="KW-0675">Receptor</keyword>
<evidence type="ECO:0000256" key="8">
    <source>
        <dbReference type="ARBA" id="ARBA00023157"/>
    </source>
</evidence>
<dbReference type="EMBL" id="CAEY01000029">
    <property type="status" value="NOT_ANNOTATED_CDS"/>
    <property type="molecule type" value="Genomic_DNA"/>
</dbReference>
<evidence type="ECO:0000256" key="3">
    <source>
        <dbReference type="ARBA" id="ARBA00010532"/>
    </source>
</evidence>
<gene>
    <name evidence="14" type="primary">107363787</name>
</gene>
<dbReference type="OMA" id="ENECFCI"/>
<dbReference type="GO" id="GO:0005901">
    <property type="term" value="C:caveola"/>
    <property type="evidence" value="ECO:0007669"/>
    <property type="project" value="UniProtKB-SubCell"/>
</dbReference>
<keyword evidence="5 13" id="KW-0812">Transmembrane</keyword>
<evidence type="ECO:0000256" key="2">
    <source>
        <dbReference type="ARBA" id="ARBA00004651"/>
    </source>
</evidence>
<evidence type="ECO:0000256" key="12">
    <source>
        <dbReference type="ARBA" id="ARBA00042244"/>
    </source>
</evidence>
<dbReference type="GO" id="GO:0005764">
    <property type="term" value="C:lysosome"/>
    <property type="evidence" value="ECO:0007669"/>
    <property type="project" value="InterPro"/>
</dbReference>
<evidence type="ECO:0000256" key="6">
    <source>
        <dbReference type="ARBA" id="ARBA00022989"/>
    </source>
</evidence>
<dbReference type="PRINTS" id="PR01611">
    <property type="entry name" value="LIMPII"/>
</dbReference>
<dbReference type="InterPro" id="IPR005429">
    <property type="entry name" value="LimpII"/>
</dbReference>
<keyword evidence="7 13" id="KW-0472">Membrane</keyword>
<evidence type="ECO:0000256" key="13">
    <source>
        <dbReference type="SAM" id="Phobius"/>
    </source>
</evidence>
<evidence type="ECO:0000256" key="7">
    <source>
        <dbReference type="ARBA" id="ARBA00023136"/>
    </source>
</evidence>
<dbReference type="KEGG" id="tut:107363787"/>
<dbReference type="PANTHER" id="PTHR11923">
    <property type="entry name" value="SCAVENGER RECEPTOR CLASS B TYPE-1 SR-B1"/>
    <property type="match status" value="1"/>
</dbReference>
<keyword evidence="10" id="KW-0325">Glycoprotein</keyword>
<keyword evidence="8" id="KW-1015">Disulfide bond</keyword>
<dbReference type="Proteomes" id="UP000015104">
    <property type="component" value="Unassembled WGS sequence"/>
</dbReference>
<evidence type="ECO:0000313" key="15">
    <source>
        <dbReference type="Proteomes" id="UP000015104"/>
    </source>
</evidence>
<keyword evidence="15" id="KW-1185">Reference proteome</keyword>
<evidence type="ECO:0000313" key="14">
    <source>
        <dbReference type="EnsemblMetazoa" id="tetur10g00920.1"/>
    </source>
</evidence>
<keyword evidence="6 13" id="KW-1133">Transmembrane helix</keyword>
<protein>
    <recommendedName>
        <fullName evidence="11">Scavenger receptor class B member 1</fullName>
    </recommendedName>
    <alternativeName>
        <fullName evidence="12">SR-BI</fullName>
    </alternativeName>
</protein>
<dbReference type="Pfam" id="PF01130">
    <property type="entry name" value="CD36"/>
    <property type="match status" value="1"/>
</dbReference>
<evidence type="ECO:0000256" key="9">
    <source>
        <dbReference type="ARBA" id="ARBA00023170"/>
    </source>
</evidence>
<dbReference type="InterPro" id="IPR002159">
    <property type="entry name" value="CD36_fam"/>
</dbReference>
<dbReference type="PRINTS" id="PR01609">
    <property type="entry name" value="CD36FAMILY"/>
</dbReference>
<dbReference type="GO" id="GO:0005044">
    <property type="term" value="F:scavenger receptor activity"/>
    <property type="evidence" value="ECO:0007669"/>
    <property type="project" value="InterPro"/>
</dbReference>
<evidence type="ECO:0000256" key="4">
    <source>
        <dbReference type="ARBA" id="ARBA00022475"/>
    </source>
</evidence>
<sequence>MDLNKSMSPITLIIGLSIIVFGIYLPILIDNFITTTIQQKFPLTNGSETLSAWTNPDIPIYTRFYLFNLTNVDDFISGEKAIFTEMGPYTFRQVRRNVIHTWNSDETLFDYETIRSYNFVPHLSAGNLDDTLTLINFPVVTIAKTIAEKAPMFKKTAGSIIKKHGGGLFLNLTVGQVLFDGFEVPFVTKLSTISRSLKMPIPDKFGIMYGQNNSGNGVYTAFTGKDDVKKLLLMHEWRGERTVDCWASSRCGMLNGTDGTWFHPMISPTETLYIFNAEVNRSLSLENSGDSLVQGLSSYRFTAARGLLNAPTFDSNNECFCVSNDTALSENGFCSLDGVLDISKCHNGVPLVLSLPHFLYSDPLLIHSSKGINPDVSKHQSYLDVEPLTGIVLSARRRIQLNIRLRFAYNLGGISLNDMVYPLVWLEEGADITKAKADELYEKIFHKIIMAQIISVSLVIAGIGLIIFSLASLSWPYVSKKFITKCKSKVAKDRKSGYTYLGLKTSPPEVVCEEKIEKT</sequence>
<dbReference type="EnsemblMetazoa" id="tetur10g00920.1">
    <property type="protein sequence ID" value="tetur10g00920.1"/>
    <property type="gene ID" value="tetur10g00920"/>
</dbReference>
<comment type="subcellular location">
    <subcellularLocation>
        <location evidence="2">Cell membrane</location>
        <topology evidence="2">Multi-pass membrane protein</topology>
    </subcellularLocation>
    <subcellularLocation>
        <location evidence="1">Membrane</location>
        <location evidence="1">Caveola</location>
        <topology evidence="1">Multi-pass membrane protein</topology>
    </subcellularLocation>
</comment>
<feature type="transmembrane region" description="Helical" evidence="13">
    <location>
        <begin position="12"/>
        <end position="29"/>
    </location>
</feature>
<dbReference type="OrthoDB" id="18585at2759"/>
<keyword evidence="4" id="KW-1003">Cell membrane</keyword>
<reference evidence="15" key="1">
    <citation type="submission" date="2011-08" db="EMBL/GenBank/DDBJ databases">
        <authorList>
            <person name="Rombauts S."/>
        </authorList>
    </citation>
    <scope>NUCLEOTIDE SEQUENCE</scope>
    <source>
        <strain evidence="15">London</strain>
    </source>
</reference>
<organism evidence="14 15">
    <name type="scientific">Tetranychus urticae</name>
    <name type="common">Two-spotted spider mite</name>
    <dbReference type="NCBI Taxonomy" id="32264"/>
    <lineage>
        <taxon>Eukaryota</taxon>
        <taxon>Metazoa</taxon>
        <taxon>Ecdysozoa</taxon>
        <taxon>Arthropoda</taxon>
        <taxon>Chelicerata</taxon>
        <taxon>Arachnida</taxon>
        <taxon>Acari</taxon>
        <taxon>Acariformes</taxon>
        <taxon>Trombidiformes</taxon>
        <taxon>Prostigmata</taxon>
        <taxon>Eleutherengona</taxon>
        <taxon>Raphignathae</taxon>
        <taxon>Tetranychoidea</taxon>
        <taxon>Tetranychidae</taxon>
        <taxon>Tetranychus</taxon>
    </lineage>
</organism>
<proteinExistence type="inferred from homology"/>
<dbReference type="AlphaFoldDB" id="T1KEV9"/>
<dbReference type="STRING" id="32264.T1KEV9"/>
<reference evidence="14" key="2">
    <citation type="submission" date="2015-06" db="UniProtKB">
        <authorList>
            <consortium name="EnsemblMetazoa"/>
        </authorList>
    </citation>
    <scope>IDENTIFICATION</scope>
</reference>
<dbReference type="PANTHER" id="PTHR11923:SF110">
    <property type="entry name" value="SCAVENGER RECEPTOR CLASS B MEMBER 1"/>
    <property type="match status" value="1"/>
</dbReference>
<dbReference type="eggNOG" id="KOG3776">
    <property type="taxonomic scope" value="Eukaryota"/>
</dbReference>
<comment type="similarity">
    <text evidence="3">Belongs to the CD36 family.</text>
</comment>
<name>T1KEV9_TETUR</name>
<evidence type="ECO:0000256" key="5">
    <source>
        <dbReference type="ARBA" id="ARBA00022692"/>
    </source>
</evidence>
<dbReference type="HOGENOM" id="CLU_019853_3_0_1"/>
<evidence type="ECO:0000256" key="11">
    <source>
        <dbReference type="ARBA" id="ARBA00040821"/>
    </source>
</evidence>
<feature type="transmembrane region" description="Helical" evidence="13">
    <location>
        <begin position="453"/>
        <end position="478"/>
    </location>
</feature>
<evidence type="ECO:0000256" key="1">
    <source>
        <dbReference type="ARBA" id="ARBA00004189"/>
    </source>
</evidence>